<keyword evidence="5" id="KW-0472">Membrane</keyword>
<dbReference type="InterPro" id="IPR013783">
    <property type="entry name" value="Ig-like_fold"/>
</dbReference>
<evidence type="ECO:0000259" key="7">
    <source>
        <dbReference type="Pfam" id="PF17210"/>
    </source>
</evidence>
<evidence type="ECO:0000313" key="9">
    <source>
        <dbReference type="Proteomes" id="UP001595690"/>
    </source>
</evidence>
<accession>A0ABV8CBJ3</accession>
<feature type="domain" description="SD-repeat containing protein B" evidence="7">
    <location>
        <begin position="41"/>
        <end position="111"/>
    </location>
</feature>
<dbReference type="Gene3D" id="2.60.40.10">
    <property type="entry name" value="Immunoglobulins"/>
    <property type="match status" value="2"/>
</dbReference>
<evidence type="ECO:0000256" key="4">
    <source>
        <dbReference type="ARBA" id="ARBA00022729"/>
    </source>
</evidence>
<keyword evidence="9" id="KW-1185">Reference proteome</keyword>
<gene>
    <name evidence="8" type="ORF">ACFOWZ_47210</name>
</gene>
<keyword evidence="5" id="KW-1133">Transmembrane helix</keyword>
<dbReference type="RefSeq" id="WP_382381113.1">
    <property type="nucleotide sequence ID" value="NZ_JBHRZI010000057.1"/>
</dbReference>
<proteinExistence type="inferred from homology"/>
<dbReference type="InterPro" id="IPR033764">
    <property type="entry name" value="Sdr_B"/>
</dbReference>
<protein>
    <submittedName>
        <fullName evidence="8">SdrD B-like domain-containing protein</fullName>
    </submittedName>
</protein>
<evidence type="ECO:0000256" key="5">
    <source>
        <dbReference type="SAM" id="Phobius"/>
    </source>
</evidence>
<evidence type="ECO:0000256" key="1">
    <source>
        <dbReference type="ARBA" id="ARBA00004613"/>
    </source>
</evidence>
<dbReference type="SUPFAM" id="SSF117074">
    <property type="entry name" value="Hypothetical protein PA1324"/>
    <property type="match status" value="4"/>
</dbReference>
<dbReference type="Pfam" id="PF17210">
    <property type="entry name" value="SdrD_B"/>
    <property type="match status" value="2"/>
</dbReference>
<feature type="transmembrane region" description="Helical" evidence="5">
    <location>
        <begin position="809"/>
        <end position="828"/>
    </location>
</feature>
<evidence type="ECO:0000313" key="8">
    <source>
        <dbReference type="EMBL" id="MFC3899101.1"/>
    </source>
</evidence>
<feature type="signal peptide" evidence="6">
    <location>
        <begin position="1"/>
        <end position="28"/>
    </location>
</feature>
<keyword evidence="4 6" id="KW-0732">Signal</keyword>
<evidence type="ECO:0000256" key="3">
    <source>
        <dbReference type="ARBA" id="ARBA00022525"/>
    </source>
</evidence>
<comment type="similarity">
    <text evidence="2">Belongs to the serine-aspartate repeat-containing protein (SDr) family.</text>
</comment>
<feature type="domain" description="SD-repeat containing protein B" evidence="7">
    <location>
        <begin position="461"/>
        <end position="528"/>
    </location>
</feature>
<keyword evidence="3" id="KW-0964">Secreted</keyword>
<comment type="subcellular location">
    <subcellularLocation>
        <location evidence="1">Secreted</location>
    </subcellularLocation>
</comment>
<sequence>MNRAALRFGVLTAVAVLALGITSAAAFAQDDPQQGGVTGVLYADKDRNGEQDSGEAISGGEVTLVGPDSAVHKTTSDADGKFAFAGLAPGTYKPSYALAGGWVVHHAKADGDLITVAEHATTDVVVRAERPYSEQLKVTWAAFDHYLYRHPSSVTTSVTLRNTTDRAISGIQARCDRKNAPGALGHGRGWDVLSGAGVTLAAGEWRSFTIVEEIPEAARAAGKVTLDCDFAPNAGWNTDGPVLHADAQVIPGNGNHTMVVGEDRNGDSRIDADEAVSGVKVVLYDWNNHFGSVEGTSGPDGKVEFTGLEKTNYRAQTRGPWMFAGEVQHVRAADQGGTSHRVVKYVKPADIRAEVKFAKPSFKSHETVQWDLVLTNVGGMDTWVRPSGYFPDLQIPDEQLTGVSVPAGESRTISFSGKIRNYRNGKVTVSGSIDYFDEQNPPVHKQFYGEVDIEQSKGSVSGVVYLDKNHNGRPDPGEAAADAVVEANGGAPYNYYKATTDAEGRYSFNELPTGAYSIGFTLAGGWIVHFPDDVVQHVQVEAGKSVQLVTGAQRPYAEVLKATVQFDKTAYAVGEEVKITVKLTNRGGYVINGVHALCNRNQGDNHLGDRVNPSESWGDLRWHAKGVTVNPGETVTLVVTERVPEAARVANRVELLCEIAPRAEFNRDFAPAYDWANVPGGGNGDVMALVAHDKDGDHVMDPGDVVPHARVRLMSDREHGFLVAEAVGDVWGWVRFTDVPAGMYWATVDGPWKIVEQYRTVGVRAGGSGLYYIGVEPDPGAVQPGDGVQPAGGGTSTGGTKVALARTGASVLGLAFLGALLVAAGAALRRWPASRQS</sequence>
<dbReference type="Proteomes" id="UP001595690">
    <property type="component" value="Unassembled WGS sequence"/>
</dbReference>
<dbReference type="PANTHER" id="PTHR36108">
    <property type="entry name" value="COLOSSIN-B-RELATED"/>
    <property type="match status" value="1"/>
</dbReference>
<organism evidence="8 9">
    <name type="scientific">Lentzea rhizosphaerae</name>
    <dbReference type="NCBI Taxonomy" id="2041025"/>
    <lineage>
        <taxon>Bacteria</taxon>
        <taxon>Bacillati</taxon>
        <taxon>Actinomycetota</taxon>
        <taxon>Actinomycetes</taxon>
        <taxon>Pseudonocardiales</taxon>
        <taxon>Pseudonocardiaceae</taxon>
        <taxon>Lentzea</taxon>
    </lineage>
</organism>
<comment type="caution">
    <text evidence="8">The sequence shown here is derived from an EMBL/GenBank/DDBJ whole genome shotgun (WGS) entry which is preliminary data.</text>
</comment>
<dbReference type="EMBL" id="JBHRZI010000057">
    <property type="protein sequence ID" value="MFC3899101.1"/>
    <property type="molecule type" value="Genomic_DNA"/>
</dbReference>
<reference evidence="9" key="1">
    <citation type="journal article" date="2019" name="Int. J. Syst. Evol. Microbiol.">
        <title>The Global Catalogue of Microorganisms (GCM) 10K type strain sequencing project: providing services to taxonomists for standard genome sequencing and annotation.</title>
        <authorList>
            <consortium name="The Broad Institute Genomics Platform"/>
            <consortium name="The Broad Institute Genome Sequencing Center for Infectious Disease"/>
            <person name="Wu L."/>
            <person name="Ma J."/>
        </authorList>
    </citation>
    <scope>NUCLEOTIDE SEQUENCE [LARGE SCALE GENOMIC DNA]</scope>
    <source>
        <strain evidence="9">CGMCC 4.7405</strain>
    </source>
</reference>
<feature type="chain" id="PRO_5045809496" evidence="6">
    <location>
        <begin position="29"/>
        <end position="837"/>
    </location>
</feature>
<name>A0ABV8CBJ3_9PSEU</name>
<dbReference type="PANTHER" id="PTHR36108:SF13">
    <property type="entry name" value="COLOSSIN-B-RELATED"/>
    <property type="match status" value="1"/>
</dbReference>
<evidence type="ECO:0000256" key="2">
    <source>
        <dbReference type="ARBA" id="ARBA00007257"/>
    </source>
</evidence>
<keyword evidence="5" id="KW-0812">Transmembrane</keyword>
<evidence type="ECO:0000256" key="6">
    <source>
        <dbReference type="SAM" id="SignalP"/>
    </source>
</evidence>